<sequence length="160" mass="17704">MASTGASRLNAVCDLFVPTYRGPFFGAACSAGAMSLVGESKSLFRTIMRLHRVKLDPAMRSLGDTYARKEFRLHAKPQVQEAHKQMFLKEWRAYVALCFLQKAVNIPQKLLIVGAAIDMVSSQATVTGQELSEEQKSKLNDQQKVQLDSLEKSAKALGQQ</sequence>
<dbReference type="InterPro" id="IPR008381">
    <property type="entry name" value="SDHAF3/Sdh7"/>
</dbReference>
<dbReference type="PANTHER" id="PTHR13137:SF6">
    <property type="entry name" value="SUCCINATE DEHYDROGENASE ASSEMBLY FACTOR 3, MITOCHONDRIAL"/>
    <property type="match status" value="1"/>
</dbReference>
<evidence type="ECO:0000256" key="5">
    <source>
        <dbReference type="ARBA" id="ARBA00023186"/>
    </source>
</evidence>
<organism evidence="7 8">
    <name type="scientific">Durusdinium trenchii</name>
    <dbReference type="NCBI Taxonomy" id="1381693"/>
    <lineage>
        <taxon>Eukaryota</taxon>
        <taxon>Sar</taxon>
        <taxon>Alveolata</taxon>
        <taxon>Dinophyceae</taxon>
        <taxon>Suessiales</taxon>
        <taxon>Symbiodiniaceae</taxon>
        <taxon>Durusdinium</taxon>
    </lineage>
</organism>
<dbReference type="CDD" id="cd20270">
    <property type="entry name" value="Complex1_LYR_SDHAF3_LYRM10"/>
    <property type="match status" value="1"/>
</dbReference>
<keyword evidence="3" id="KW-0809">Transit peptide</keyword>
<dbReference type="PANTHER" id="PTHR13137">
    <property type="entry name" value="DC11 ACN9 HOMOLOG"/>
    <property type="match status" value="1"/>
</dbReference>
<comment type="caution">
    <text evidence="7">The sequence shown here is derived from an EMBL/GenBank/DDBJ whole genome shotgun (WGS) entry which is preliminary data.</text>
</comment>
<evidence type="ECO:0000313" key="7">
    <source>
        <dbReference type="EMBL" id="CAK9064705.1"/>
    </source>
</evidence>
<dbReference type="Pfam" id="PF13233">
    <property type="entry name" value="Complex1_LYR_2"/>
    <property type="match status" value="1"/>
</dbReference>
<evidence type="ECO:0000256" key="2">
    <source>
        <dbReference type="ARBA" id="ARBA00006020"/>
    </source>
</evidence>
<name>A0ABP0NLQ6_9DINO</name>
<keyword evidence="5 6" id="KW-0143">Chaperone</keyword>
<evidence type="ECO:0000256" key="1">
    <source>
        <dbReference type="ARBA" id="ARBA00004305"/>
    </source>
</evidence>
<comment type="function">
    <text evidence="6">Plays an essential role in the assembly of succinate dehydrogenase (SDH), an enzyme complex (also referred to as respiratory complex II) that is a component of both the tricarboxylic acid (TCA) cycle and the mitochondrial electron transport chain, and which couples the oxidation of succinate to fumarate with the reduction of ubiquinone (coenzyme Q) to ubiquinol. Promotes maturation of the iron-sulfur protein subunit of the SDH catalytic dimer, protecting it from the deleterious effects of oxidants. May act together with SDHAF1.</text>
</comment>
<keyword evidence="4 6" id="KW-0496">Mitochondrion</keyword>
<proteinExistence type="inferred from homology"/>
<gene>
    <name evidence="7" type="ORF">CCMP2556_LOCUS31803</name>
</gene>
<comment type="subcellular location">
    <subcellularLocation>
        <location evidence="1 6">Mitochondrion matrix</location>
    </subcellularLocation>
</comment>
<keyword evidence="8" id="KW-1185">Reference proteome</keyword>
<reference evidence="7 8" key="1">
    <citation type="submission" date="2024-02" db="EMBL/GenBank/DDBJ databases">
        <authorList>
            <person name="Chen Y."/>
            <person name="Shah S."/>
            <person name="Dougan E. K."/>
            <person name="Thang M."/>
            <person name="Chan C."/>
        </authorList>
    </citation>
    <scope>NUCLEOTIDE SEQUENCE [LARGE SCALE GENOMIC DNA]</scope>
</reference>
<dbReference type="Proteomes" id="UP001642484">
    <property type="component" value="Unassembled WGS sequence"/>
</dbReference>
<accession>A0ABP0NLQ6</accession>
<dbReference type="EMBL" id="CAXAMN010021940">
    <property type="protein sequence ID" value="CAK9064705.1"/>
    <property type="molecule type" value="Genomic_DNA"/>
</dbReference>
<evidence type="ECO:0000256" key="6">
    <source>
        <dbReference type="RuleBase" id="RU368039"/>
    </source>
</evidence>
<evidence type="ECO:0000313" key="8">
    <source>
        <dbReference type="Proteomes" id="UP001642484"/>
    </source>
</evidence>
<protein>
    <recommendedName>
        <fullName evidence="6">Succinate dehydrogenase assembly factor 3</fullName>
        <shortName evidence="6">SDH assembly factor 3</shortName>
        <shortName evidence="6">SDHAF3</shortName>
    </recommendedName>
</protein>
<comment type="subunit">
    <text evidence="6">Interacts with the iron-sulfur protein subunit within the SDH catalytic dimer.</text>
</comment>
<comment type="similarity">
    <text evidence="2 6">Belongs to the complex I LYR family. SDHAF3 subfamily.</text>
</comment>
<evidence type="ECO:0000256" key="3">
    <source>
        <dbReference type="ARBA" id="ARBA00022946"/>
    </source>
</evidence>
<evidence type="ECO:0000256" key="4">
    <source>
        <dbReference type="ARBA" id="ARBA00023128"/>
    </source>
</evidence>